<dbReference type="Proteomes" id="UP000318741">
    <property type="component" value="Chromosome"/>
</dbReference>
<keyword evidence="2" id="KW-1185">Reference proteome</keyword>
<evidence type="ECO:0000313" key="2">
    <source>
        <dbReference type="Proteomes" id="UP000318741"/>
    </source>
</evidence>
<dbReference type="Gene3D" id="2.20.28.160">
    <property type="match status" value="1"/>
</dbReference>
<evidence type="ECO:0000313" key="1">
    <source>
        <dbReference type="EMBL" id="QDT16872.1"/>
    </source>
</evidence>
<gene>
    <name evidence="1" type="ORF">CA12_29800</name>
</gene>
<protein>
    <recommendedName>
        <fullName evidence="3">Zinc finger/thioredoxin putative domain-containing protein</fullName>
    </recommendedName>
</protein>
<dbReference type="RefSeq" id="WP_145359795.1">
    <property type="nucleotide sequence ID" value="NZ_CP036265.1"/>
</dbReference>
<reference evidence="1 2" key="1">
    <citation type="submission" date="2019-02" db="EMBL/GenBank/DDBJ databases">
        <title>Deep-cultivation of Planctomycetes and their phenomic and genomic characterization uncovers novel biology.</title>
        <authorList>
            <person name="Wiegand S."/>
            <person name="Jogler M."/>
            <person name="Boedeker C."/>
            <person name="Pinto D."/>
            <person name="Vollmers J."/>
            <person name="Rivas-Marin E."/>
            <person name="Kohn T."/>
            <person name="Peeters S.H."/>
            <person name="Heuer A."/>
            <person name="Rast P."/>
            <person name="Oberbeckmann S."/>
            <person name="Bunk B."/>
            <person name="Jeske O."/>
            <person name="Meyerdierks A."/>
            <person name="Storesund J.E."/>
            <person name="Kallscheuer N."/>
            <person name="Luecker S."/>
            <person name="Lage O.M."/>
            <person name="Pohl T."/>
            <person name="Merkel B.J."/>
            <person name="Hornburger P."/>
            <person name="Mueller R.-W."/>
            <person name="Bruemmer F."/>
            <person name="Labrenz M."/>
            <person name="Spormann A.M."/>
            <person name="Op den Camp H."/>
            <person name="Overmann J."/>
            <person name="Amann R."/>
            <person name="Jetten M.S.M."/>
            <person name="Mascher T."/>
            <person name="Medema M.H."/>
            <person name="Devos D.P."/>
            <person name="Kaster A.-K."/>
            <person name="Ovreas L."/>
            <person name="Rohde M."/>
            <person name="Galperin M.Y."/>
            <person name="Jogler C."/>
        </authorList>
    </citation>
    <scope>NUCLEOTIDE SEQUENCE [LARGE SCALE GENOMIC DNA]</scope>
    <source>
        <strain evidence="1 2">CA12</strain>
    </source>
</reference>
<dbReference type="EMBL" id="CP036265">
    <property type="protein sequence ID" value="QDT16872.1"/>
    <property type="molecule type" value="Genomic_DNA"/>
</dbReference>
<proteinExistence type="predicted"/>
<organism evidence="1 2">
    <name type="scientific">Alienimonas californiensis</name>
    <dbReference type="NCBI Taxonomy" id="2527989"/>
    <lineage>
        <taxon>Bacteria</taxon>
        <taxon>Pseudomonadati</taxon>
        <taxon>Planctomycetota</taxon>
        <taxon>Planctomycetia</taxon>
        <taxon>Planctomycetales</taxon>
        <taxon>Planctomycetaceae</taxon>
        <taxon>Alienimonas</taxon>
    </lineage>
</organism>
<name>A0A517PBY0_9PLAN</name>
<dbReference type="OrthoDB" id="207848at2"/>
<sequence length="638" mass="66529">MPDQPVSGQPSGQPFRLPCPKCGSVLKLRDRRVLGKIGKCPSCGHKFKLEEPEPVVELELDDSPAGVTFDAADPAPAVPPVGPAVGAPATAFAAPALAAAEPEGSVLKQRRRSKKRNRTPEIVVGVLSALGLGAVAYFGSQALNDDGGAPRQASAEVQEERAAQRVRETTGFEATAGAASALPAGASQVEPITLRAMPAGVSMLVHMRPAELWGPKWQATRDATGPLAPWAAAALEELTGYPPQAMAECTVGWVMGPRGSLPKPAAVFTFVEPPKRSELVLSLPGTLTEQYAVPMQIDTARQRAIMVLNDPQDPAAPPIGLAVAPAEYAGDLDPTAALTAPAVEGLLSATDRTAPLTVLFQPLDLNIHRDTLFPEAVRPMVDAIHDSFGAWTEAVALGYGPAANGQDVAVTLAVRGTTDDVASTLGRTAATELEEMPEQLLGYVRTLVPATVGRQRLVGRLPAMLAATINARVGGTEGRVYRAAVQLPAAAGPNLALASLLTWEAGLSGVRSADPTTVAAAPVDNATLAEKLDRLVDVDFRRTPMQEAFLFIGEEAKFPIELDGNAIRDGGMTQNMTQEFALGKVSAKDAIARIMQNHPKLAAVADAPQPGMLLITTYKAAVAAGQTPLPIGPGPPAE</sequence>
<dbReference type="KEGG" id="acaf:CA12_29800"/>
<evidence type="ECO:0008006" key="3">
    <source>
        <dbReference type="Google" id="ProtNLM"/>
    </source>
</evidence>
<dbReference type="AlphaFoldDB" id="A0A517PBY0"/>
<accession>A0A517PBY0</accession>